<accession>A0A9N9B773</accession>
<dbReference type="OrthoDB" id="1405469at2759"/>
<dbReference type="Gene3D" id="1.10.510.10">
    <property type="entry name" value="Transferase(Phosphotransferase) domain 1"/>
    <property type="match status" value="1"/>
</dbReference>
<evidence type="ECO:0000256" key="1">
    <source>
        <dbReference type="ARBA" id="ARBA00012513"/>
    </source>
</evidence>
<organism evidence="7 8">
    <name type="scientific">Cetraspora pellucida</name>
    <dbReference type="NCBI Taxonomy" id="1433469"/>
    <lineage>
        <taxon>Eukaryota</taxon>
        <taxon>Fungi</taxon>
        <taxon>Fungi incertae sedis</taxon>
        <taxon>Mucoromycota</taxon>
        <taxon>Glomeromycotina</taxon>
        <taxon>Glomeromycetes</taxon>
        <taxon>Diversisporales</taxon>
        <taxon>Gigasporaceae</taxon>
        <taxon>Cetraspora</taxon>
    </lineage>
</organism>
<keyword evidence="2" id="KW-0808">Transferase</keyword>
<gene>
    <name evidence="7" type="ORF">CPELLU_LOCUS4968</name>
</gene>
<dbReference type="GO" id="GO:0005776">
    <property type="term" value="C:autophagosome"/>
    <property type="evidence" value="ECO:0007669"/>
    <property type="project" value="TreeGrafter"/>
</dbReference>
<sequence>MVESIILVTGDIQLLASAKVLISDFGECEILDQLSERDRTSASATGALEIMAPELLTGRYFLKNTQKSDMWSLGMVLYYLCYSRLPYYQIEDVDMLKQEIIHFNSVSFPDNGMTSNRRISSQLRNLITCLLSRNAKRSTPILDNDIRTSNSSHESCSHLEHEKLSRIPSNTSTVTTNPKLRRRKINVEATDKISITPNIINTTVEPDFVVEQNGPFHENSTAAIHLSSSPILISRLPYIIYSYIFEDISWWKLLKLVIMVLKVITCLTPCSPYLPSPW</sequence>
<dbReference type="PANTHER" id="PTHR24348">
    <property type="entry name" value="SERINE/THREONINE-PROTEIN KINASE UNC-51-RELATED"/>
    <property type="match status" value="1"/>
</dbReference>
<reference evidence="7" key="1">
    <citation type="submission" date="2021-06" db="EMBL/GenBank/DDBJ databases">
        <authorList>
            <person name="Kallberg Y."/>
            <person name="Tangrot J."/>
            <person name="Rosling A."/>
        </authorList>
    </citation>
    <scope>NUCLEOTIDE SEQUENCE</scope>
    <source>
        <strain evidence="7">FL966</strain>
    </source>
</reference>
<comment type="caution">
    <text evidence="7">The sequence shown here is derived from an EMBL/GenBank/DDBJ whole genome shotgun (WGS) entry which is preliminary data.</text>
</comment>
<evidence type="ECO:0000256" key="3">
    <source>
        <dbReference type="ARBA" id="ARBA00022741"/>
    </source>
</evidence>
<evidence type="ECO:0000256" key="2">
    <source>
        <dbReference type="ARBA" id="ARBA00022679"/>
    </source>
</evidence>
<dbReference type="GO" id="GO:0005829">
    <property type="term" value="C:cytosol"/>
    <property type="evidence" value="ECO:0007669"/>
    <property type="project" value="TreeGrafter"/>
</dbReference>
<dbReference type="GO" id="GO:0000045">
    <property type="term" value="P:autophagosome assembly"/>
    <property type="evidence" value="ECO:0007669"/>
    <property type="project" value="TreeGrafter"/>
</dbReference>
<evidence type="ECO:0000313" key="7">
    <source>
        <dbReference type="EMBL" id="CAG8555747.1"/>
    </source>
</evidence>
<dbReference type="GO" id="GO:0004674">
    <property type="term" value="F:protein serine/threonine kinase activity"/>
    <property type="evidence" value="ECO:0007669"/>
    <property type="project" value="UniProtKB-EC"/>
</dbReference>
<dbReference type="InterPro" id="IPR011009">
    <property type="entry name" value="Kinase-like_dom_sf"/>
</dbReference>
<keyword evidence="8" id="KW-1185">Reference proteome</keyword>
<keyword evidence="5" id="KW-0067">ATP-binding</keyword>
<dbReference type="GO" id="GO:0005524">
    <property type="term" value="F:ATP binding"/>
    <property type="evidence" value="ECO:0007669"/>
    <property type="project" value="UniProtKB-KW"/>
</dbReference>
<feature type="non-terminal residue" evidence="7">
    <location>
        <position position="1"/>
    </location>
</feature>
<dbReference type="GO" id="GO:0034727">
    <property type="term" value="P:piecemeal microautophagy of the nucleus"/>
    <property type="evidence" value="ECO:0007669"/>
    <property type="project" value="TreeGrafter"/>
</dbReference>
<proteinExistence type="predicted"/>
<dbReference type="GO" id="GO:0034045">
    <property type="term" value="C:phagophore assembly site membrane"/>
    <property type="evidence" value="ECO:0007669"/>
    <property type="project" value="TreeGrafter"/>
</dbReference>
<dbReference type="InterPro" id="IPR045269">
    <property type="entry name" value="Atg1-like"/>
</dbReference>
<keyword evidence="4" id="KW-0418">Kinase</keyword>
<protein>
    <recommendedName>
        <fullName evidence="1">non-specific serine/threonine protein kinase</fullName>
        <ecNumber evidence="1">2.7.11.1</ecNumber>
    </recommendedName>
</protein>
<evidence type="ECO:0000256" key="4">
    <source>
        <dbReference type="ARBA" id="ARBA00022777"/>
    </source>
</evidence>
<dbReference type="EC" id="2.7.11.1" evidence="1"/>
<dbReference type="InterPro" id="IPR000719">
    <property type="entry name" value="Prot_kinase_dom"/>
</dbReference>
<dbReference type="PANTHER" id="PTHR24348:SF22">
    <property type="entry name" value="NON-SPECIFIC SERINE_THREONINE PROTEIN KINASE"/>
    <property type="match status" value="1"/>
</dbReference>
<dbReference type="EMBL" id="CAJVQA010002715">
    <property type="protein sequence ID" value="CAG8555747.1"/>
    <property type="molecule type" value="Genomic_DNA"/>
</dbReference>
<dbReference type="GO" id="GO:0061709">
    <property type="term" value="P:reticulophagy"/>
    <property type="evidence" value="ECO:0007669"/>
    <property type="project" value="TreeGrafter"/>
</dbReference>
<name>A0A9N9B773_9GLOM</name>
<evidence type="ECO:0000313" key="8">
    <source>
        <dbReference type="Proteomes" id="UP000789759"/>
    </source>
</evidence>
<dbReference type="GO" id="GO:0000422">
    <property type="term" value="P:autophagy of mitochondrion"/>
    <property type="evidence" value="ECO:0007669"/>
    <property type="project" value="TreeGrafter"/>
</dbReference>
<dbReference type="GO" id="GO:0042594">
    <property type="term" value="P:response to starvation"/>
    <property type="evidence" value="ECO:0007669"/>
    <property type="project" value="TreeGrafter"/>
</dbReference>
<dbReference type="Proteomes" id="UP000789759">
    <property type="component" value="Unassembled WGS sequence"/>
</dbReference>
<evidence type="ECO:0000256" key="5">
    <source>
        <dbReference type="ARBA" id="ARBA00022840"/>
    </source>
</evidence>
<dbReference type="AlphaFoldDB" id="A0A9N9B773"/>
<dbReference type="PROSITE" id="PS50011">
    <property type="entry name" value="PROTEIN_KINASE_DOM"/>
    <property type="match status" value="1"/>
</dbReference>
<dbReference type="GO" id="GO:0010506">
    <property type="term" value="P:regulation of autophagy"/>
    <property type="evidence" value="ECO:0007669"/>
    <property type="project" value="InterPro"/>
</dbReference>
<dbReference type="SUPFAM" id="SSF56112">
    <property type="entry name" value="Protein kinase-like (PK-like)"/>
    <property type="match status" value="1"/>
</dbReference>
<keyword evidence="3" id="KW-0547">Nucleotide-binding</keyword>
<evidence type="ECO:0000259" key="6">
    <source>
        <dbReference type="PROSITE" id="PS50011"/>
    </source>
</evidence>
<dbReference type="Pfam" id="PF00069">
    <property type="entry name" value="Pkinase"/>
    <property type="match status" value="1"/>
</dbReference>
<feature type="domain" description="Protein kinase" evidence="6">
    <location>
        <begin position="1"/>
        <end position="164"/>
    </location>
</feature>